<dbReference type="PANTHER" id="PTHR38454">
    <property type="entry name" value="INTEGRAL MEMBRANE PROTEIN-RELATED"/>
    <property type="match status" value="1"/>
</dbReference>
<feature type="transmembrane region" description="Helical" evidence="1">
    <location>
        <begin position="841"/>
        <end position="860"/>
    </location>
</feature>
<dbReference type="EMBL" id="AZFS01000046">
    <property type="protein sequence ID" value="KRL95344.1"/>
    <property type="molecule type" value="Genomic_DNA"/>
</dbReference>
<dbReference type="InterPro" id="IPR018580">
    <property type="entry name" value="Uncharacterised_YfhO"/>
</dbReference>
<evidence type="ECO:0000313" key="2">
    <source>
        <dbReference type="EMBL" id="KRL95344.1"/>
    </source>
</evidence>
<keyword evidence="3" id="KW-1185">Reference proteome</keyword>
<evidence type="ECO:0008006" key="4">
    <source>
        <dbReference type="Google" id="ProtNLM"/>
    </source>
</evidence>
<sequence length="878" mass="97986">MEKISRQRLWQNTGLAWGIGLMVVSAVFMYWHVTPFGNHSLMMSDMGTQYIPLLTALRHALRYQVFHFYTFSASLGSGLVPMVAYYLLSPFNLLVVFFGASQIPIAASVIIMVKIATIAATMTWYLQKHFHTTRRMTVVFALAFSFCGFVAVNDFDLMWLDSLVLLPLVAAGLDSLVTDGRPVLFFGSLLASILTNYYLGYMTCLFSVLYFAYVLYNWSGRTGGIRHWGNRVVRFGITGVLSGLSAAVILIPTGLGMLLTAKSTTDSLNFRLVPEFGAEFFTQFGVGATNYSQRLMHAPTVFVTSAVALLTLAYFVHPQFTRRQKWSAFALMLALFLSMWLRLFNTIWHLMQAPAGFPFRNVFFFSFVMVMLGFATWQAEPRRLARRWQLILPSFQVITLVGGAASVHVMLKLVTGRSAKLTRYFAGIQQVHWQSVWLSVVYLLLTAAVIFGTQRLWRRWGLSLLVVTEVAGNFILAMGTSQFGDQRAYAQAYQAENRQMATVNDPDGQLYRVQNDNTLINRAFQGKYNNYNDSLAFNFHGVAGYSSTLNENTRATLEQLGLFSDNVRRIGDVGLTPLTELLLGVKDTVHLTAGSGRTTPSPSYSGMGFAVSSALSTVQLTSDALENQESIMQALRPQRQAYFAQTKQLRDQVKVVQTVKGVKTKYHDHHVLKLRITANGPTYLWAPTGKTKYSTMAVNGTSVKPLTNANGKTALLRLGDFHAGQIITVTFAAKYPLALYHTEVKTLRQTQFDQLLQTVRQQQFKVHTVASHFKTQLQGQVTGTPSHHELYLSIPYDTGWQATVNGNRVQPRKLLNGLMGVPLQNGKNHVTLIYHVPGGRLGAVVSLVSLVSFGGLAYWWRAGEAGKRRRSHAPKEKA</sequence>
<dbReference type="RefSeq" id="WP_057732930.1">
    <property type="nucleotide sequence ID" value="NZ_AZFS01000046.1"/>
</dbReference>
<feature type="transmembrane region" description="Helical" evidence="1">
    <location>
        <begin position="296"/>
        <end position="316"/>
    </location>
</feature>
<dbReference type="Proteomes" id="UP000051580">
    <property type="component" value="Unassembled WGS sequence"/>
</dbReference>
<keyword evidence="1" id="KW-0472">Membrane</keyword>
<keyword evidence="1" id="KW-0812">Transmembrane</keyword>
<feature type="transmembrane region" description="Helical" evidence="1">
    <location>
        <begin position="138"/>
        <end position="160"/>
    </location>
</feature>
<feature type="transmembrane region" description="Helical" evidence="1">
    <location>
        <begin position="66"/>
        <end position="87"/>
    </location>
</feature>
<dbReference type="Pfam" id="PF09586">
    <property type="entry name" value="YfhO"/>
    <property type="match status" value="1"/>
</dbReference>
<feature type="transmembrane region" description="Helical" evidence="1">
    <location>
        <begin position="15"/>
        <end position="33"/>
    </location>
</feature>
<comment type="caution">
    <text evidence="2">The sequence shown here is derived from an EMBL/GenBank/DDBJ whole genome shotgun (WGS) entry which is preliminary data.</text>
</comment>
<dbReference type="PATRIC" id="fig|1423753.3.peg.2423"/>
<accession>A0A0R1UQ53</accession>
<dbReference type="AlphaFoldDB" id="A0A0R1UQ53"/>
<feature type="transmembrane region" description="Helical" evidence="1">
    <location>
        <begin position="431"/>
        <end position="453"/>
    </location>
</feature>
<dbReference type="PANTHER" id="PTHR38454:SF1">
    <property type="entry name" value="INTEGRAL MEMBRANE PROTEIN"/>
    <property type="match status" value="1"/>
</dbReference>
<feature type="transmembrane region" description="Helical" evidence="1">
    <location>
        <begin position="328"/>
        <end position="351"/>
    </location>
</feature>
<dbReference type="STRING" id="1423753.FD28_GL002306"/>
<feature type="transmembrane region" description="Helical" evidence="1">
    <location>
        <begin position="93"/>
        <end position="126"/>
    </location>
</feature>
<feature type="transmembrane region" description="Helical" evidence="1">
    <location>
        <begin position="357"/>
        <end position="378"/>
    </location>
</feature>
<gene>
    <name evidence="2" type="ORF">FD28_GL002306</name>
</gene>
<reference evidence="2 3" key="1">
    <citation type="journal article" date="2015" name="Genome Announc.">
        <title>Expanding the biotechnology potential of lactobacilli through comparative genomics of 213 strains and associated genera.</title>
        <authorList>
            <person name="Sun Z."/>
            <person name="Harris H.M."/>
            <person name="McCann A."/>
            <person name="Guo C."/>
            <person name="Argimon S."/>
            <person name="Zhang W."/>
            <person name="Yang X."/>
            <person name="Jeffery I.B."/>
            <person name="Cooney J.C."/>
            <person name="Kagawa T.F."/>
            <person name="Liu W."/>
            <person name="Song Y."/>
            <person name="Salvetti E."/>
            <person name="Wrobel A."/>
            <person name="Rasinkangas P."/>
            <person name="Parkhill J."/>
            <person name="Rea M.C."/>
            <person name="O'Sullivan O."/>
            <person name="Ritari J."/>
            <person name="Douillard F.P."/>
            <person name="Paul Ross R."/>
            <person name="Yang R."/>
            <person name="Briner A.E."/>
            <person name="Felis G.E."/>
            <person name="de Vos W.M."/>
            <person name="Barrangou R."/>
            <person name="Klaenhammer T.R."/>
            <person name="Caufield P.W."/>
            <person name="Cui Y."/>
            <person name="Zhang H."/>
            <person name="O'Toole P.W."/>
        </authorList>
    </citation>
    <scope>NUCLEOTIDE SEQUENCE [LARGE SCALE GENOMIC DNA]</scope>
    <source>
        <strain evidence="2 3">DSM 16381</strain>
    </source>
</reference>
<dbReference type="OrthoDB" id="9815466at2"/>
<keyword evidence="1" id="KW-1133">Transmembrane helix</keyword>
<feature type="transmembrane region" description="Helical" evidence="1">
    <location>
        <begin position="198"/>
        <end position="216"/>
    </location>
</feature>
<feature type="transmembrane region" description="Helical" evidence="1">
    <location>
        <begin position="460"/>
        <end position="479"/>
    </location>
</feature>
<protein>
    <recommendedName>
        <fullName evidence="4">Integral membrane protein</fullName>
    </recommendedName>
</protein>
<feature type="transmembrane region" description="Helical" evidence="1">
    <location>
        <begin position="237"/>
        <end position="259"/>
    </location>
</feature>
<evidence type="ECO:0000313" key="3">
    <source>
        <dbReference type="Proteomes" id="UP000051580"/>
    </source>
</evidence>
<proteinExistence type="predicted"/>
<organism evidence="2 3">
    <name type="scientific">Levilactobacillus hammesii DSM 16381</name>
    <dbReference type="NCBI Taxonomy" id="1423753"/>
    <lineage>
        <taxon>Bacteria</taxon>
        <taxon>Bacillati</taxon>
        <taxon>Bacillota</taxon>
        <taxon>Bacilli</taxon>
        <taxon>Lactobacillales</taxon>
        <taxon>Lactobacillaceae</taxon>
        <taxon>Levilactobacillus</taxon>
    </lineage>
</organism>
<evidence type="ECO:0000256" key="1">
    <source>
        <dbReference type="SAM" id="Phobius"/>
    </source>
</evidence>
<name>A0A0R1UQ53_9LACO</name>
<feature type="transmembrane region" description="Helical" evidence="1">
    <location>
        <begin position="390"/>
        <end position="411"/>
    </location>
</feature>